<evidence type="ECO:0000256" key="1">
    <source>
        <dbReference type="ARBA" id="ARBA00022723"/>
    </source>
</evidence>
<dbReference type="RefSeq" id="WP_332291170.1">
    <property type="nucleotide sequence ID" value="NZ_JAZIBG010000036.1"/>
</dbReference>
<sequence>MPALWLLALLHLYIGWRIAPSLPGAVAPGVFAAWLAASLLLIPAAVFGRRARQRASADRWTWAGMLALGAFSMLLVLTLVREVVLLVAWLLPWTLPPLAAPTAAAVPLLALAACVLGFAAARRTARVREVEVPIAGLPAALHGFTVVQITDVHVGPTVKRAYVQAIVDAANRLQADAVAITGDLVDGRVADLHGDVAPLAGLRSRHGTFFVTGNHEYYSGAAEWIAQLRSLGLQVLVNEHVVLRQGGAALVMAGVADYNAAQVQPGQRSDPLAALAGAPADAGLRLLLAHQPRSAPAAAAAGFDVQLSGHTHGGQFWPWNLFVPLQQPYTAGLHRHGQLWVYTSRGTGYWGPPLRLGAPSEITRLRFVSEAGC</sequence>
<proteinExistence type="predicted"/>
<feature type="transmembrane region" description="Helical" evidence="3">
    <location>
        <begin position="31"/>
        <end position="48"/>
    </location>
</feature>
<dbReference type="InterPro" id="IPR004843">
    <property type="entry name" value="Calcineurin-like_PHP"/>
</dbReference>
<keyword evidence="6" id="KW-1185">Reference proteome</keyword>
<dbReference type="PANTHER" id="PTHR31302:SF31">
    <property type="entry name" value="PHOSPHODIESTERASE YAEI"/>
    <property type="match status" value="1"/>
</dbReference>
<dbReference type="Gene3D" id="3.60.21.10">
    <property type="match status" value="1"/>
</dbReference>
<keyword evidence="3" id="KW-0472">Membrane</keyword>
<dbReference type="Proteomes" id="UP001336250">
    <property type="component" value="Unassembled WGS sequence"/>
</dbReference>
<reference evidence="5 6" key="1">
    <citation type="submission" date="2024-02" db="EMBL/GenBank/DDBJ databases">
        <title>Genome sequence of Aquincola sp. MAHUQ-54.</title>
        <authorList>
            <person name="Huq M.A."/>
        </authorList>
    </citation>
    <scope>NUCLEOTIDE SEQUENCE [LARGE SCALE GENOMIC DNA]</scope>
    <source>
        <strain evidence="5 6">MAHUQ-54</strain>
    </source>
</reference>
<dbReference type="Pfam" id="PF00149">
    <property type="entry name" value="Metallophos"/>
    <property type="match status" value="1"/>
</dbReference>
<dbReference type="AlphaFoldDB" id="A0AAW9Q9Z5"/>
<dbReference type="GO" id="GO:0046872">
    <property type="term" value="F:metal ion binding"/>
    <property type="evidence" value="ECO:0007669"/>
    <property type="project" value="UniProtKB-KW"/>
</dbReference>
<dbReference type="GO" id="GO:0016020">
    <property type="term" value="C:membrane"/>
    <property type="evidence" value="ECO:0007669"/>
    <property type="project" value="GOC"/>
</dbReference>
<dbReference type="SUPFAM" id="SSF56300">
    <property type="entry name" value="Metallo-dependent phosphatases"/>
    <property type="match status" value="1"/>
</dbReference>
<evidence type="ECO:0000256" key="3">
    <source>
        <dbReference type="SAM" id="Phobius"/>
    </source>
</evidence>
<feature type="transmembrane region" description="Helical" evidence="3">
    <location>
        <begin position="100"/>
        <end position="121"/>
    </location>
</feature>
<dbReference type="InterPro" id="IPR051158">
    <property type="entry name" value="Metallophosphoesterase_sf"/>
</dbReference>
<gene>
    <name evidence="5" type="ORF">V4F39_18145</name>
</gene>
<keyword evidence="1" id="KW-0479">Metal-binding</keyword>
<keyword evidence="2" id="KW-0378">Hydrolase</keyword>
<protein>
    <submittedName>
        <fullName evidence="5">Metallophosphoesterase</fullName>
    </submittedName>
</protein>
<evidence type="ECO:0000313" key="6">
    <source>
        <dbReference type="Proteomes" id="UP001336250"/>
    </source>
</evidence>
<accession>A0AAW9Q9Z5</accession>
<name>A0AAW9Q9Z5_9BURK</name>
<dbReference type="InterPro" id="IPR029052">
    <property type="entry name" value="Metallo-depent_PP-like"/>
</dbReference>
<evidence type="ECO:0000256" key="2">
    <source>
        <dbReference type="ARBA" id="ARBA00022801"/>
    </source>
</evidence>
<comment type="caution">
    <text evidence="5">The sequence shown here is derived from an EMBL/GenBank/DDBJ whole genome shotgun (WGS) entry which is preliminary data.</text>
</comment>
<dbReference type="GO" id="GO:0009245">
    <property type="term" value="P:lipid A biosynthetic process"/>
    <property type="evidence" value="ECO:0007669"/>
    <property type="project" value="TreeGrafter"/>
</dbReference>
<dbReference type="EMBL" id="JAZIBG010000036">
    <property type="protein sequence ID" value="MEF7615841.1"/>
    <property type="molecule type" value="Genomic_DNA"/>
</dbReference>
<keyword evidence="3" id="KW-0812">Transmembrane</keyword>
<feature type="domain" description="Calcineurin-like phosphoesterase" evidence="4">
    <location>
        <begin position="145"/>
        <end position="313"/>
    </location>
</feature>
<evidence type="ECO:0000313" key="5">
    <source>
        <dbReference type="EMBL" id="MEF7615841.1"/>
    </source>
</evidence>
<evidence type="ECO:0000259" key="4">
    <source>
        <dbReference type="Pfam" id="PF00149"/>
    </source>
</evidence>
<dbReference type="GO" id="GO:0008758">
    <property type="term" value="F:UDP-2,3-diacylglucosamine hydrolase activity"/>
    <property type="evidence" value="ECO:0007669"/>
    <property type="project" value="TreeGrafter"/>
</dbReference>
<dbReference type="PANTHER" id="PTHR31302">
    <property type="entry name" value="TRANSMEMBRANE PROTEIN WITH METALLOPHOSPHOESTERASE DOMAIN-RELATED"/>
    <property type="match status" value="1"/>
</dbReference>
<feature type="transmembrane region" description="Helical" evidence="3">
    <location>
        <begin position="60"/>
        <end position="80"/>
    </location>
</feature>
<keyword evidence="3" id="KW-1133">Transmembrane helix</keyword>
<organism evidence="5 6">
    <name type="scientific">Aquincola agrisoli</name>
    <dbReference type="NCBI Taxonomy" id="3119538"/>
    <lineage>
        <taxon>Bacteria</taxon>
        <taxon>Pseudomonadati</taxon>
        <taxon>Pseudomonadota</taxon>
        <taxon>Betaproteobacteria</taxon>
        <taxon>Burkholderiales</taxon>
        <taxon>Sphaerotilaceae</taxon>
        <taxon>Aquincola</taxon>
    </lineage>
</organism>
<dbReference type="CDD" id="cd07385">
    <property type="entry name" value="MPP_YkuE_C"/>
    <property type="match status" value="1"/>
</dbReference>